<dbReference type="Proteomes" id="UP000799770">
    <property type="component" value="Unassembled WGS sequence"/>
</dbReference>
<dbReference type="EMBL" id="ML977314">
    <property type="protein sequence ID" value="KAF2119883.1"/>
    <property type="molecule type" value="Genomic_DNA"/>
</dbReference>
<proteinExistence type="predicted"/>
<evidence type="ECO:0000313" key="2">
    <source>
        <dbReference type="Proteomes" id="UP000799770"/>
    </source>
</evidence>
<gene>
    <name evidence="1" type="ORF">BDV96DRAFT_312948</name>
</gene>
<name>A0A6A5ZM03_9PLEO</name>
<organism evidence="1 2">
    <name type="scientific">Lophiotrema nucula</name>
    <dbReference type="NCBI Taxonomy" id="690887"/>
    <lineage>
        <taxon>Eukaryota</taxon>
        <taxon>Fungi</taxon>
        <taxon>Dikarya</taxon>
        <taxon>Ascomycota</taxon>
        <taxon>Pezizomycotina</taxon>
        <taxon>Dothideomycetes</taxon>
        <taxon>Pleosporomycetidae</taxon>
        <taxon>Pleosporales</taxon>
        <taxon>Lophiotremataceae</taxon>
        <taxon>Lophiotrema</taxon>
    </lineage>
</organism>
<reference evidence="1" key="1">
    <citation type="journal article" date="2020" name="Stud. Mycol.">
        <title>101 Dothideomycetes genomes: a test case for predicting lifestyles and emergence of pathogens.</title>
        <authorList>
            <person name="Haridas S."/>
            <person name="Albert R."/>
            <person name="Binder M."/>
            <person name="Bloem J."/>
            <person name="Labutti K."/>
            <person name="Salamov A."/>
            <person name="Andreopoulos B."/>
            <person name="Baker S."/>
            <person name="Barry K."/>
            <person name="Bills G."/>
            <person name="Bluhm B."/>
            <person name="Cannon C."/>
            <person name="Castanera R."/>
            <person name="Culley D."/>
            <person name="Daum C."/>
            <person name="Ezra D."/>
            <person name="Gonzalez J."/>
            <person name="Henrissat B."/>
            <person name="Kuo A."/>
            <person name="Liang C."/>
            <person name="Lipzen A."/>
            <person name="Lutzoni F."/>
            <person name="Magnuson J."/>
            <person name="Mondo S."/>
            <person name="Nolan M."/>
            <person name="Ohm R."/>
            <person name="Pangilinan J."/>
            <person name="Park H.-J."/>
            <person name="Ramirez L."/>
            <person name="Alfaro M."/>
            <person name="Sun H."/>
            <person name="Tritt A."/>
            <person name="Yoshinaga Y."/>
            <person name="Zwiers L.-H."/>
            <person name="Turgeon B."/>
            <person name="Goodwin S."/>
            <person name="Spatafora J."/>
            <person name="Crous P."/>
            <person name="Grigoriev I."/>
        </authorList>
    </citation>
    <scope>NUCLEOTIDE SEQUENCE</scope>
    <source>
        <strain evidence="1">CBS 627.86</strain>
    </source>
</reference>
<evidence type="ECO:0000313" key="1">
    <source>
        <dbReference type="EMBL" id="KAF2119883.1"/>
    </source>
</evidence>
<protein>
    <submittedName>
        <fullName evidence="1">Uncharacterized protein</fullName>
    </submittedName>
</protein>
<accession>A0A6A5ZM03</accession>
<sequence>MYTKSIPWIPIRACPFPTPRCSKLVSTAMHDYSTPILLLRHVHHAYAVFVRSPPQNAVPCCRHWRVLMKAREEECDLSRDWWVERTCFSLRAARSQCSVVCRFLHFFWSFAVFEIRPCEVGIVRTCIDSLSDCCGRRYQRFVTTARMVEQGRPYVSQSLSDTLRCNRICNIVNVRSPPTSCNPGKHRERMGGSNMWELGREAF</sequence>
<dbReference type="AlphaFoldDB" id="A0A6A5ZM03"/>
<keyword evidence="2" id="KW-1185">Reference proteome</keyword>